<dbReference type="CDD" id="cd00483">
    <property type="entry name" value="HPPK"/>
    <property type="match status" value="1"/>
</dbReference>
<comment type="caution">
    <text evidence="11">The sequence shown here is derived from an EMBL/GenBank/DDBJ whole genome shotgun (WGS) entry which is preliminary data.</text>
</comment>
<dbReference type="NCBIfam" id="TIGR01498">
    <property type="entry name" value="folK"/>
    <property type="match status" value="1"/>
</dbReference>
<evidence type="ECO:0000256" key="3">
    <source>
        <dbReference type="ARBA" id="ARBA00009640"/>
    </source>
</evidence>
<comment type="similarity">
    <text evidence="9">Belongs to the DHNA family.</text>
</comment>
<comment type="catalytic activity">
    <reaction evidence="1">
        <text>6-hydroxymethyl-7,8-dihydropterin + ATP = (7,8-dihydropterin-6-yl)methyl diphosphate + AMP + H(+)</text>
        <dbReference type="Rhea" id="RHEA:11412"/>
        <dbReference type="ChEBI" id="CHEBI:15378"/>
        <dbReference type="ChEBI" id="CHEBI:30616"/>
        <dbReference type="ChEBI" id="CHEBI:44841"/>
        <dbReference type="ChEBI" id="CHEBI:72950"/>
        <dbReference type="ChEBI" id="CHEBI:456215"/>
        <dbReference type="EC" id="2.7.6.3"/>
    </reaction>
</comment>
<dbReference type="GO" id="GO:0046654">
    <property type="term" value="P:tetrahydrofolate biosynthetic process"/>
    <property type="evidence" value="ECO:0007669"/>
    <property type="project" value="UniProtKB-UniRule"/>
</dbReference>
<dbReference type="EC" id="2.7.6.3" evidence="9"/>
<dbReference type="Pfam" id="PF02152">
    <property type="entry name" value="FolB"/>
    <property type="match status" value="1"/>
</dbReference>
<gene>
    <name evidence="11" type="ORF">CYJ76_03725</name>
</gene>
<sequence length="297" mass="30804">MTGQVVRLSGVRARGHHGVFEHERRDGQDFVVDLVAHLPVGAGAGDDIGATLHYGQAAEVLVATVEGEPVDLLETLAERLLDAVQALPGGDRCPRLEVTVHKPQAPITVPFADVSVTAVRERELPAVVALGANLGDPAGTLASAVAALAALPGVRLTGLSPLVETDPVGGVEQPVYLNAVALVRTTRGAADLLAALHGIEAAHGRTREVRWGARTLDLDLVQYGDPRAGTEVHAEGELLLPHPRAAERAFVLAPWAMADPAARLAGQAVADLAARADDAGGVRPGPPWPALHLGGER</sequence>
<dbReference type="PANTHER" id="PTHR43071:SF1">
    <property type="entry name" value="2-AMINO-4-HYDROXY-6-HYDROXYMETHYLDIHYDROPTERIDINE PYROPHOSPHOKINASE"/>
    <property type="match status" value="1"/>
</dbReference>
<evidence type="ECO:0000256" key="2">
    <source>
        <dbReference type="ARBA" id="ARBA00005051"/>
    </source>
</evidence>
<keyword evidence="12" id="KW-1185">Reference proteome</keyword>
<dbReference type="GO" id="GO:0003848">
    <property type="term" value="F:2-amino-4-hydroxy-6-hydroxymethyldihydropteridine diphosphokinase activity"/>
    <property type="evidence" value="ECO:0007669"/>
    <property type="project" value="UniProtKB-EC"/>
</dbReference>
<dbReference type="SUPFAM" id="SSF55620">
    <property type="entry name" value="Tetrahydrobiopterin biosynthesis enzymes-like"/>
    <property type="match status" value="1"/>
</dbReference>
<keyword evidence="7" id="KW-0067">ATP-binding</keyword>
<dbReference type="Proteomes" id="UP000234206">
    <property type="component" value="Unassembled WGS sequence"/>
</dbReference>
<evidence type="ECO:0000256" key="1">
    <source>
        <dbReference type="ARBA" id="ARBA00000198"/>
    </source>
</evidence>
<protein>
    <recommendedName>
        <fullName evidence="9">Bifunctional folate synthesis protein</fullName>
    </recommendedName>
    <domain>
        <recommendedName>
            <fullName evidence="9">Dihydroneopterin aldolase</fullName>
            <shortName evidence="9">DHNA</shortName>
            <ecNumber evidence="9">4.1.2.25</ecNumber>
        </recommendedName>
        <alternativeName>
            <fullName evidence="9">7,8-dihydroneopterin aldolase</fullName>
        </alternativeName>
    </domain>
    <domain>
        <recommendedName>
            <fullName evidence="9">2-amino-4-hydroxy-6-hydroxymethyldihydropteridine pyrophosphokinase</fullName>
            <ecNumber evidence="9">2.7.6.3</ecNumber>
        </recommendedName>
        <alternativeName>
            <fullName evidence="9">6-hydroxymethyl-7,8-dihydropterin pyrophosphokinase</fullName>
            <shortName evidence="9">PPPK</shortName>
        </alternativeName>
        <alternativeName>
            <fullName evidence="9">7,8-dihydro-6-hydroxymethylpterin pyrophosphokinase</fullName>
            <shortName evidence="9">HPPK</shortName>
        </alternativeName>
    </domain>
</protein>
<accession>A0A2I1PC77</accession>
<dbReference type="OrthoDB" id="3212934at2"/>
<dbReference type="PROSITE" id="PS00794">
    <property type="entry name" value="HPPK"/>
    <property type="match status" value="1"/>
</dbReference>
<dbReference type="EMBL" id="PKIZ01000005">
    <property type="protein sequence ID" value="PKZ42242.1"/>
    <property type="molecule type" value="Genomic_DNA"/>
</dbReference>
<comment type="pathway">
    <text evidence="9">Cofactor biosynthesis; tetrahydrofolate biosynthesis; 2-amino-4-hydroxy-6-hydroxymethyl-7,8-dihydropteridine diphosphate from 7,8-dihydroneopterin triphosphate: step 3/4.</text>
</comment>
<dbReference type="InterPro" id="IPR035907">
    <property type="entry name" value="Hppk_sf"/>
</dbReference>
<keyword evidence="5" id="KW-0547">Nucleotide-binding</keyword>
<dbReference type="GO" id="GO:0046656">
    <property type="term" value="P:folic acid biosynthetic process"/>
    <property type="evidence" value="ECO:0007669"/>
    <property type="project" value="UniProtKB-UniRule"/>
</dbReference>
<name>A0A2I1PC77_9MICO</name>
<dbReference type="CDD" id="cd00534">
    <property type="entry name" value="DHNA_DHNTPE"/>
    <property type="match status" value="1"/>
</dbReference>
<evidence type="ECO:0000313" key="11">
    <source>
        <dbReference type="EMBL" id="PKZ42242.1"/>
    </source>
</evidence>
<evidence type="ECO:0000256" key="9">
    <source>
        <dbReference type="RuleBase" id="RU362079"/>
    </source>
</evidence>
<dbReference type="InterPro" id="IPR043133">
    <property type="entry name" value="GTP-CH-I_C/QueF"/>
</dbReference>
<dbReference type="NCBIfam" id="TIGR00526">
    <property type="entry name" value="folB_dom"/>
    <property type="match status" value="1"/>
</dbReference>
<dbReference type="InterPro" id="IPR006156">
    <property type="entry name" value="Dihydroneopterin_aldolase"/>
</dbReference>
<dbReference type="Gene3D" id="3.30.1130.10">
    <property type="match status" value="1"/>
</dbReference>
<reference evidence="11 12" key="1">
    <citation type="submission" date="2017-12" db="EMBL/GenBank/DDBJ databases">
        <title>Phylogenetic diversity of female urinary microbiome.</title>
        <authorList>
            <person name="Thomas-White K."/>
            <person name="Wolfe A.J."/>
        </authorList>
    </citation>
    <scope>NUCLEOTIDE SEQUENCE [LARGE SCALE GENOMIC DNA]</scope>
    <source>
        <strain evidence="11 12">UMB1298</strain>
    </source>
</reference>
<evidence type="ECO:0000256" key="7">
    <source>
        <dbReference type="ARBA" id="ARBA00022840"/>
    </source>
</evidence>
<evidence type="ECO:0000256" key="8">
    <source>
        <dbReference type="ARBA" id="ARBA00022909"/>
    </source>
</evidence>
<comment type="catalytic activity">
    <reaction evidence="9">
        <text>7,8-dihydroneopterin = 6-hydroxymethyl-7,8-dihydropterin + glycolaldehyde</text>
        <dbReference type="Rhea" id="RHEA:10540"/>
        <dbReference type="ChEBI" id="CHEBI:17001"/>
        <dbReference type="ChEBI" id="CHEBI:17071"/>
        <dbReference type="ChEBI" id="CHEBI:44841"/>
        <dbReference type="EC" id="4.1.2.25"/>
    </reaction>
</comment>
<feature type="domain" description="7,8-dihydro-6-hydroxymethylpterin-pyrophosphokinase" evidence="10">
    <location>
        <begin position="210"/>
        <end position="221"/>
    </location>
</feature>
<evidence type="ECO:0000256" key="4">
    <source>
        <dbReference type="ARBA" id="ARBA00022679"/>
    </source>
</evidence>
<evidence type="ECO:0000259" key="10">
    <source>
        <dbReference type="PROSITE" id="PS00794"/>
    </source>
</evidence>
<dbReference type="Pfam" id="PF01288">
    <property type="entry name" value="HPPK"/>
    <property type="match status" value="1"/>
</dbReference>
<dbReference type="Gene3D" id="3.30.70.560">
    <property type="entry name" value="7,8-Dihydro-6-hydroxymethylpterin-pyrophosphokinase HPPK"/>
    <property type="match status" value="1"/>
</dbReference>
<keyword evidence="9" id="KW-0456">Lyase</keyword>
<keyword evidence="8 9" id="KW-0289">Folate biosynthesis</keyword>
<dbReference type="EC" id="4.1.2.25" evidence="9"/>
<dbReference type="InterPro" id="IPR000550">
    <property type="entry name" value="Hppk"/>
</dbReference>
<dbReference type="PANTHER" id="PTHR43071">
    <property type="entry name" value="2-AMINO-4-HYDROXY-6-HYDROXYMETHYLDIHYDROPTERIDINE PYROPHOSPHOKINASE"/>
    <property type="match status" value="1"/>
</dbReference>
<dbReference type="GO" id="GO:0005524">
    <property type="term" value="F:ATP binding"/>
    <property type="evidence" value="ECO:0007669"/>
    <property type="project" value="UniProtKB-KW"/>
</dbReference>
<dbReference type="UniPathway" id="UPA00077">
    <property type="reaction ID" value="UER00154"/>
</dbReference>
<proteinExistence type="inferred from homology"/>
<organism evidence="11 12">
    <name type="scientific">Kytococcus schroeteri</name>
    <dbReference type="NCBI Taxonomy" id="138300"/>
    <lineage>
        <taxon>Bacteria</taxon>
        <taxon>Bacillati</taxon>
        <taxon>Actinomycetota</taxon>
        <taxon>Actinomycetes</taxon>
        <taxon>Micrococcales</taxon>
        <taxon>Kytococcaceae</taxon>
        <taxon>Kytococcus</taxon>
    </lineage>
</organism>
<comment type="pathway">
    <text evidence="2">Cofactor biosynthesis; tetrahydrofolate biosynthesis; 2-amino-4-hydroxy-6-hydroxymethyl-7,8-dihydropteridine diphosphate from 7,8-dihydroneopterin triphosphate: step 4/4.</text>
</comment>
<evidence type="ECO:0000256" key="5">
    <source>
        <dbReference type="ARBA" id="ARBA00022741"/>
    </source>
</evidence>
<comment type="similarity">
    <text evidence="3">In the N-terminal section; belongs to the DHNA family.</text>
</comment>
<dbReference type="NCBIfam" id="TIGR00525">
    <property type="entry name" value="folB"/>
    <property type="match status" value="1"/>
</dbReference>
<evidence type="ECO:0000256" key="6">
    <source>
        <dbReference type="ARBA" id="ARBA00022777"/>
    </source>
</evidence>
<dbReference type="AlphaFoldDB" id="A0A2I1PC77"/>
<dbReference type="GO" id="GO:0016301">
    <property type="term" value="F:kinase activity"/>
    <property type="evidence" value="ECO:0007669"/>
    <property type="project" value="UniProtKB-KW"/>
</dbReference>
<dbReference type="InterPro" id="IPR006157">
    <property type="entry name" value="FolB_dom"/>
</dbReference>
<dbReference type="RefSeq" id="WP_101849278.1">
    <property type="nucleotide sequence ID" value="NZ_PKIZ01000005.1"/>
</dbReference>
<comment type="function">
    <text evidence="9">Catalyzes the conversion of 7,8-dihydroneopterin to 6-hydroxymethyl-7,8-dihydropterin.</text>
</comment>
<dbReference type="SMART" id="SM00905">
    <property type="entry name" value="FolB"/>
    <property type="match status" value="1"/>
</dbReference>
<dbReference type="SUPFAM" id="SSF55083">
    <property type="entry name" value="6-hydroxymethyl-7,8-dihydropterin pyrophosphokinase, HPPK"/>
    <property type="match status" value="1"/>
</dbReference>
<dbReference type="GO" id="GO:0004150">
    <property type="term" value="F:dihydroneopterin aldolase activity"/>
    <property type="evidence" value="ECO:0007669"/>
    <property type="project" value="UniProtKB-UniRule"/>
</dbReference>
<evidence type="ECO:0000313" key="12">
    <source>
        <dbReference type="Proteomes" id="UP000234206"/>
    </source>
</evidence>
<keyword evidence="6 11" id="KW-0418">Kinase</keyword>
<keyword evidence="4" id="KW-0808">Transferase</keyword>